<evidence type="ECO:0000256" key="4">
    <source>
        <dbReference type="ARBA" id="ARBA00035104"/>
    </source>
</evidence>
<dbReference type="InterPro" id="IPR014717">
    <property type="entry name" value="Transl_elong_EF1B/ribsomal_bS6"/>
</dbReference>
<comment type="function">
    <text evidence="4 6">Binds together with bS18 to 16S ribosomal RNA.</text>
</comment>
<dbReference type="PANTHER" id="PTHR21011:SF1">
    <property type="entry name" value="SMALL RIBOSOMAL SUBUNIT PROTEIN BS6M"/>
    <property type="match status" value="1"/>
</dbReference>
<keyword evidence="6" id="KW-0694">RNA-binding</keyword>
<reference evidence="8 9" key="1">
    <citation type="submission" date="2023-03" db="EMBL/GenBank/DDBJ databases">
        <authorList>
            <person name="Kaur S."/>
            <person name="Espinosa-Saiz D."/>
            <person name="Velazquez E."/>
            <person name="Menendez E."/>
            <person name="diCenzo G.C."/>
        </authorList>
    </citation>
    <scope>NUCLEOTIDE SEQUENCE [LARGE SCALE GENOMIC DNA]</scope>
    <source>
        <strain evidence="8 9">LMG 27395</strain>
    </source>
</reference>
<gene>
    <name evidence="6 8" type="primary">rpsF</name>
    <name evidence="8" type="ORF">PYH38_004090</name>
</gene>
<dbReference type="Gene3D" id="3.30.70.60">
    <property type="match status" value="1"/>
</dbReference>
<evidence type="ECO:0000256" key="5">
    <source>
        <dbReference type="ARBA" id="ARBA00035294"/>
    </source>
</evidence>
<keyword evidence="2 6" id="KW-0689">Ribosomal protein</keyword>
<dbReference type="InterPro" id="IPR000529">
    <property type="entry name" value="Ribosomal_bS6"/>
</dbReference>
<dbReference type="SUPFAM" id="SSF54995">
    <property type="entry name" value="Ribosomal protein S6"/>
    <property type="match status" value="1"/>
</dbReference>
<comment type="similarity">
    <text evidence="1 6">Belongs to the bacterial ribosomal protein bS6 family.</text>
</comment>
<dbReference type="PANTHER" id="PTHR21011">
    <property type="entry name" value="MITOCHONDRIAL 28S RIBOSOMAL PROTEIN S6"/>
    <property type="match status" value="1"/>
</dbReference>
<evidence type="ECO:0000256" key="2">
    <source>
        <dbReference type="ARBA" id="ARBA00022980"/>
    </source>
</evidence>
<protein>
    <recommendedName>
        <fullName evidence="5 6">Small ribosomal subunit protein bS6</fullName>
    </recommendedName>
</protein>
<dbReference type="RefSeq" id="WP_280732633.1">
    <property type="nucleotide sequence ID" value="NZ_CP120368.1"/>
</dbReference>
<evidence type="ECO:0000256" key="3">
    <source>
        <dbReference type="ARBA" id="ARBA00023274"/>
    </source>
</evidence>
<keyword evidence="6" id="KW-0699">rRNA-binding</keyword>
<dbReference type="EMBL" id="CP120371">
    <property type="protein sequence ID" value="WEX81879.1"/>
    <property type="molecule type" value="Genomic_DNA"/>
</dbReference>
<evidence type="ECO:0000313" key="8">
    <source>
        <dbReference type="EMBL" id="WEX81879.1"/>
    </source>
</evidence>
<dbReference type="NCBIfam" id="TIGR00166">
    <property type="entry name" value="S6"/>
    <property type="match status" value="1"/>
</dbReference>
<dbReference type="GO" id="GO:0005840">
    <property type="term" value="C:ribosome"/>
    <property type="evidence" value="ECO:0007669"/>
    <property type="project" value="UniProtKB-KW"/>
</dbReference>
<sequence>MALYEHVFLARQDITPQQVDGLVEQYKGVIEANGGKVGRVENWGLKSLTYRIKKNRKAHYVLMDIDAPAPAVHEVERQMRINEDILRYMTIAVEKHEEGPSAMMQKRDRDDRPRRDGDRPDRGGFGDRGPRPDRGDREDRPRRPREDRA</sequence>
<keyword evidence="3 6" id="KW-0687">Ribonucleoprotein</keyword>
<keyword evidence="9" id="KW-1185">Reference proteome</keyword>
<dbReference type="InterPro" id="IPR020814">
    <property type="entry name" value="Ribosomal_S6_plastid/chlpt"/>
</dbReference>
<dbReference type="Proteomes" id="UP001235547">
    <property type="component" value="Chromosome 1"/>
</dbReference>
<evidence type="ECO:0000256" key="1">
    <source>
        <dbReference type="ARBA" id="ARBA00009512"/>
    </source>
</evidence>
<organism evidence="8 9">
    <name type="scientific">Sinorhizobium numidicum</name>
    <dbReference type="NCBI Taxonomy" id="680248"/>
    <lineage>
        <taxon>Bacteria</taxon>
        <taxon>Pseudomonadati</taxon>
        <taxon>Pseudomonadota</taxon>
        <taxon>Alphaproteobacteria</taxon>
        <taxon>Hyphomicrobiales</taxon>
        <taxon>Rhizobiaceae</taxon>
        <taxon>Sinorhizobium/Ensifer group</taxon>
        <taxon>Sinorhizobium</taxon>
    </lineage>
</organism>
<name>A0ABY8CTG5_9HYPH</name>
<evidence type="ECO:0000256" key="6">
    <source>
        <dbReference type="HAMAP-Rule" id="MF_00360"/>
    </source>
</evidence>
<dbReference type="Pfam" id="PF01250">
    <property type="entry name" value="Ribosomal_S6"/>
    <property type="match status" value="1"/>
</dbReference>
<dbReference type="CDD" id="cd00473">
    <property type="entry name" value="bS6"/>
    <property type="match status" value="1"/>
</dbReference>
<dbReference type="HAMAP" id="MF_00360">
    <property type="entry name" value="Ribosomal_bS6"/>
    <property type="match status" value="1"/>
</dbReference>
<evidence type="ECO:0000313" key="9">
    <source>
        <dbReference type="Proteomes" id="UP001235547"/>
    </source>
</evidence>
<feature type="region of interest" description="Disordered" evidence="7">
    <location>
        <begin position="94"/>
        <end position="149"/>
    </location>
</feature>
<evidence type="ECO:0000256" key="7">
    <source>
        <dbReference type="SAM" id="MobiDB-lite"/>
    </source>
</evidence>
<accession>A0ABY8CTG5</accession>
<proteinExistence type="inferred from homology"/>
<dbReference type="InterPro" id="IPR035980">
    <property type="entry name" value="Ribosomal_bS6_sf"/>
</dbReference>